<dbReference type="AlphaFoldDB" id="A0A3A9Z9A8"/>
<evidence type="ECO:0000259" key="2">
    <source>
        <dbReference type="Pfam" id="PF20736"/>
    </source>
</evidence>
<dbReference type="Pfam" id="PF07944">
    <property type="entry name" value="Beta-AFase-like_GH127_cat"/>
    <property type="match status" value="1"/>
</dbReference>
<dbReference type="InterPro" id="IPR049046">
    <property type="entry name" value="Beta-AFase-like_GH127_middle"/>
</dbReference>
<dbReference type="EMBL" id="RBAL01000003">
    <property type="protein sequence ID" value="RKN44951.1"/>
    <property type="molecule type" value="Genomic_DNA"/>
</dbReference>
<dbReference type="Pfam" id="PF20736">
    <property type="entry name" value="Glyco_hydro127M"/>
    <property type="match status" value="1"/>
</dbReference>
<evidence type="ECO:0000313" key="4">
    <source>
        <dbReference type="Proteomes" id="UP000272474"/>
    </source>
</evidence>
<accession>A0A3A9Z9A8</accession>
<dbReference type="GO" id="GO:0005975">
    <property type="term" value="P:carbohydrate metabolic process"/>
    <property type="evidence" value="ECO:0007669"/>
    <property type="project" value="InterPro"/>
</dbReference>
<evidence type="ECO:0000259" key="1">
    <source>
        <dbReference type="Pfam" id="PF07944"/>
    </source>
</evidence>
<dbReference type="Proteomes" id="UP000272474">
    <property type="component" value="Unassembled WGS sequence"/>
</dbReference>
<evidence type="ECO:0000313" key="3">
    <source>
        <dbReference type="EMBL" id="RKN44951.1"/>
    </source>
</evidence>
<comment type="caution">
    <text evidence="3">The sequence shown here is derived from an EMBL/GenBank/DDBJ whole genome shotgun (WGS) entry which is preliminary data.</text>
</comment>
<feature type="domain" description="Non-reducing end beta-L-arabinofuranosidase-like GH127 middle" evidence="2">
    <location>
        <begin position="459"/>
        <end position="523"/>
    </location>
</feature>
<dbReference type="SUPFAM" id="SSF48208">
    <property type="entry name" value="Six-hairpin glycosidases"/>
    <property type="match status" value="1"/>
</dbReference>
<feature type="domain" description="Non-reducing end beta-L-arabinofuranosidase-like GH127 catalytic" evidence="1">
    <location>
        <begin position="27"/>
        <end position="396"/>
    </location>
</feature>
<protein>
    <recommendedName>
        <fullName evidence="5">Glycoside hydrolase family 127 protein</fullName>
    </recommendedName>
</protein>
<gene>
    <name evidence="3" type="ORF">D7294_07540</name>
</gene>
<organism evidence="3 4">
    <name type="scientific">Streptomyces hoynatensis</name>
    <dbReference type="NCBI Taxonomy" id="1141874"/>
    <lineage>
        <taxon>Bacteria</taxon>
        <taxon>Bacillati</taxon>
        <taxon>Actinomycetota</taxon>
        <taxon>Actinomycetes</taxon>
        <taxon>Kitasatosporales</taxon>
        <taxon>Streptomycetaceae</taxon>
        <taxon>Streptomyces</taxon>
    </lineage>
</organism>
<reference evidence="3 4" key="1">
    <citation type="journal article" date="2014" name="Int. J. Syst. Evol. Microbiol.">
        <title>Streptomyces hoynatensis sp. nov., isolated from deep marine sediment.</title>
        <authorList>
            <person name="Veyisoglu A."/>
            <person name="Sahin N."/>
        </authorList>
    </citation>
    <scope>NUCLEOTIDE SEQUENCE [LARGE SCALE GENOMIC DNA]</scope>
    <source>
        <strain evidence="3 4">KCTC 29097</strain>
    </source>
</reference>
<dbReference type="OrthoDB" id="9757939at2"/>
<sequence length="618" mass="68393">MQALAHFPADRVRLLPGLGRVDYTELPNPFQRRLGLVRGYLMSLEPGQLLRSFVHEAGVFTPGEPPEPGTGFGGWEALGSQLRGHFLGHWLSAAARIVAGTGDAELRARAEGIVERLAALQRENGGEWVFSIPEKYLHRLAAGRPVWAPHYTVHKTLMGLLDAHRYLGSDLALETAARAARWFHRWTSGFTREQLDGILDVETGGMLEAWADLYGLTGEADHLELMRRYDRPRLFGPLLAGGDPLTNRHANTTIPEALGAARAFEVTGEERWRRVVEAYWRCAVTDRGYFATGGQSSEEVWTPPHEFAARLGLKTQEHCTVYHMMRLADVLLRWSGDPAYADYMELNLYNGVLAQQHPRTGMPAYYLPLRPGARKRWGTARDSFWCCHGTMVQAHTLHAAYAFYAGERGVTVGQYVPARARWHAGGDVGEVEIEQRPDPGIGTHIAAAGGTGAPRRPGHWAIELSVGAERPAAFELALRLPGWVAGPVTLTVNGEPWPVPAGARLARVRRTWGPADRVRLELPRALRAVPLPGRPEAVAFRDGPVLLAGLCEEERRLTGDAARPETILAPDEEREPFAWRGSWRARGQERGLRFVPLHEVEDEAYAVYFPVAGVTSAP</sequence>
<dbReference type="InterPro" id="IPR008928">
    <property type="entry name" value="6-hairpin_glycosidase_sf"/>
</dbReference>
<dbReference type="PANTHER" id="PTHR31151:SF0">
    <property type="entry name" value="PROLINE-TRNA LIGASE (DUF1680)"/>
    <property type="match status" value="1"/>
</dbReference>
<keyword evidence="4" id="KW-1185">Reference proteome</keyword>
<proteinExistence type="predicted"/>
<dbReference type="PANTHER" id="PTHR31151">
    <property type="entry name" value="PROLINE-TRNA LIGASE (DUF1680)"/>
    <property type="match status" value="1"/>
</dbReference>
<name>A0A3A9Z9A8_9ACTN</name>
<dbReference type="RefSeq" id="WP_120676844.1">
    <property type="nucleotide sequence ID" value="NZ_RBAL01000003.1"/>
</dbReference>
<dbReference type="InterPro" id="IPR012878">
    <property type="entry name" value="Beta-AFase-like_GH127_cat"/>
</dbReference>
<evidence type="ECO:0008006" key="5">
    <source>
        <dbReference type="Google" id="ProtNLM"/>
    </source>
</evidence>